<dbReference type="Pfam" id="PF00512">
    <property type="entry name" value="HisKA"/>
    <property type="match status" value="1"/>
</dbReference>
<dbReference type="STRING" id="395963.Bind_1882"/>
<keyword evidence="4" id="KW-0472">Membrane</keyword>
<dbReference type="PRINTS" id="PR00344">
    <property type="entry name" value="BCTRLSENSOR"/>
</dbReference>
<dbReference type="InterPro" id="IPR005467">
    <property type="entry name" value="His_kinase_dom"/>
</dbReference>
<keyword evidence="9" id="KW-0808">Transferase</keyword>
<dbReference type="PROSITE" id="PS50109">
    <property type="entry name" value="HIS_KIN"/>
    <property type="match status" value="1"/>
</dbReference>
<dbReference type="Proteomes" id="UP000001695">
    <property type="component" value="Chromosome"/>
</dbReference>
<dbReference type="eggNOG" id="COG4191">
    <property type="taxonomic scope" value="Bacteria"/>
</dbReference>
<evidence type="ECO:0000256" key="2">
    <source>
        <dbReference type="ARBA" id="ARBA00012438"/>
    </source>
</evidence>
<feature type="domain" description="MHYT" evidence="8">
    <location>
        <begin position="12"/>
        <end position="195"/>
    </location>
</feature>
<dbReference type="OrthoDB" id="9810730at2"/>
<dbReference type="SMART" id="SM00387">
    <property type="entry name" value="HATPase_c"/>
    <property type="match status" value="1"/>
</dbReference>
<dbReference type="Pfam" id="PF02518">
    <property type="entry name" value="HATPase_c"/>
    <property type="match status" value="1"/>
</dbReference>
<dbReference type="PANTHER" id="PTHR43065:SF47">
    <property type="match status" value="1"/>
</dbReference>
<feature type="transmembrane region" description="Helical" evidence="4">
    <location>
        <begin position="47"/>
        <end position="73"/>
    </location>
</feature>
<dbReference type="Gene3D" id="3.30.565.10">
    <property type="entry name" value="Histidine kinase-like ATPase, C-terminal domain"/>
    <property type="match status" value="1"/>
</dbReference>
<keyword evidence="5" id="KW-0175">Coiled coil</keyword>
<dbReference type="InterPro" id="IPR013655">
    <property type="entry name" value="PAS_fold_3"/>
</dbReference>
<evidence type="ECO:0000256" key="5">
    <source>
        <dbReference type="SAM" id="Coils"/>
    </source>
</evidence>
<dbReference type="PANTHER" id="PTHR43065">
    <property type="entry name" value="SENSOR HISTIDINE KINASE"/>
    <property type="match status" value="1"/>
</dbReference>
<evidence type="ECO:0000259" key="8">
    <source>
        <dbReference type="PROSITE" id="PS50924"/>
    </source>
</evidence>
<keyword evidence="3" id="KW-0597">Phosphoprotein</keyword>
<dbReference type="SUPFAM" id="SSF55785">
    <property type="entry name" value="PYP-like sensor domain (PAS domain)"/>
    <property type="match status" value="1"/>
</dbReference>
<sequence>MTTFSLCLTQQHDLALTALAVLFCCLMAFASINLFRLASEMEQAQTPAWLFATALILTCGVWTTHFVACLAYQPGLPISYNAETFPVSLLASMTTAWVGFTLAQRRHFRLGGAIIGVSIAMMHYISMASVKFQAEKSWDLRFVALSVLVGMTAAGGSMAVFKDGRNLRRCLMASLLIVLAICGTHFLGMAALTLKAVPGILVADGQAQSALLATALAVMMILIGLGLLGSLTERRLRTQALEETRKLRRSQDHLERAQKITQTGSVERDLRTGEIELSSEIYRIFSLDPNQPSAASQSLARFFHPDDHHGCQFAMRTPQLSSAFTDEHLRLVTPEGAIRWLRHEAEFIYDEAGTPIRWIATYTDVTRIHEAEDRQRILREELRAAKEIAEAATQAVLSLNDKLEHRVMERTAELVQAQEDLLKKERLSTIGQLTATVAHELRNPLGAIKNTVFTLKELSGAKNLKLDRPIARMERSVDRCNSIITHLLEYSRVSALKYECRDFDQWLVDVLDELAVPPTITVERVLAARDRNCAFDPERLRQVIVNLVENAIHALNDVGAERPEKRLRLSTRQNAGTIELTIADTGPGIAAENLTRVFDPLFSTKSFGTGLGLPAVKQIVEQHGGTITLASTLGQGTEVTVVIPHERQELAA</sequence>
<dbReference type="PROSITE" id="PS50113">
    <property type="entry name" value="PAC"/>
    <property type="match status" value="1"/>
</dbReference>
<feature type="domain" description="Histidine kinase" evidence="6">
    <location>
        <begin position="436"/>
        <end position="647"/>
    </location>
</feature>
<protein>
    <recommendedName>
        <fullName evidence="2">histidine kinase</fullName>
        <ecNumber evidence="2">2.7.13.3</ecNumber>
    </recommendedName>
</protein>
<dbReference type="CDD" id="cd00130">
    <property type="entry name" value="PAS"/>
    <property type="match status" value="1"/>
</dbReference>
<dbReference type="InterPro" id="IPR000700">
    <property type="entry name" value="PAS-assoc_C"/>
</dbReference>
<dbReference type="InterPro" id="IPR036890">
    <property type="entry name" value="HATPase_C_sf"/>
</dbReference>
<gene>
    <name evidence="9" type="ordered locus">Bind_1882</name>
</gene>
<keyword evidence="9" id="KW-0418">Kinase</keyword>
<dbReference type="AlphaFoldDB" id="B2IEA8"/>
<dbReference type="GO" id="GO:0016020">
    <property type="term" value="C:membrane"/>
    <property type="evidence" value="ECO:0007669"/>
    <property type="project" value="UniProtKB-UniRule"/>
</dbReference>
<name>B2IEA8_BEII9</name>
<evidence type="ECO:0000259" key="7">
    <source>
        <dbReference type="PROSITE" id="PS50113"/>
    </source>
</evidence>
<feature type="transmembrane region" description="Helical" evidence="4">
    <location>
        <begin position="85"/>
        <end position="103"/>
    </location>
</feature>
<evidence type="ECO:0000256" key="1">
    <source>
        <dbReference type="ARBA" id="ARBA00000085"/>
    </source>
</evidence>
<feature type="transmembrane region" description="Helical" evidence="4">
    <location>
        <begin position="14"/>
        <end position="35"/>
    </location>
</feature>
<feature type="transmembrane region" description="Helical" evidence="4">
    <location>
        <begin position="173"/>
        <end position="197"/>
    </location>
</feature>
<comment type="catalytic activity">
    <reaction evidence="1">
        <text>ATP + protein L-histidine = ADP + protein N-phospho-L-histidine.</text>
        <dbReference type="EC" id="2.7.13.3"/>
    </reaction>
</comment>
<dbReference type="SUPFAM" id="SSF55874">
    <property type="entry name" value="ATPase domain of HSP90 chaperone/DNA topoisomerase II/histidine kinase"/>
    <property type="match status" value="1"/>
</dbReference>
<keyword evidence="10" id="KW-1185">Reference proteome</keyword>
<feature type="transmembrane region" description="Helical" evidence="4">
    <location>
        <begin position="110"/>
        <end position="130"/>
    </location>
</feature>
<dbReference type="eggNOG" id="COG3300">
    <property type="taxonomic scope" value="Bacteria"/>
</dbReference>
<dbReference type="InterPro" id="IPR003594">
    <property type="entry name" value="HATPase_dom"/>
</dbReference>
<dbReference type="InterPro" id="IPR004358">
    <property type="entry name" value="Sig_transdc_His_kin-like_C"/>
</dbReference>
<dbReference type="InterPro" id="IPR000014">
    <property type="entry name" value="PAS"/>
</dbReference>
<dbReference type="EC" id="2.7.13.3" evidence="2"/>
<dbReference type="InterPro" id="IPR003661">
    <property type="entry name" value="HisK_dim/P_dom"/>
</dbReference>
<proteinExistence type="predicted"/>
<dbReference type="SUPFAM" id="SSF47384">
    <property type="entry name" value="Homodimeric domain of signal transducing histidine kinase"/>
    <property type="match status" value="1"/>
</dbReference>
<dbReference type="Pfam" id="PF08447">
    <property type="entry name" value="PAS_3"/>
    <property type="match status" value="1"/>
</dbReference>
<dbReference type="CDD" id="cd00075">
    <property type="entry name" value="HATPase"/>
    <property type="match status" value="1"/>
</dbReference>
<organism evidence="9 10">
    <name type="scientific">Beijerinckia indica subsp. indica (strain ATCC 9039 / DSM 1715 / NCIMB 8712)</name>
    <dbReference type="NCBI Taxonomy" id="395963"/>
    <lineage>
        <taxon>Bacteria</taxon>
        <taxon>Pseudomonadati</taxon>
        <taxon>Pseudomonadota</taxon>
        <taxon>Alphaproteobacteria</taxon>
        <taxon>Hyphomicrobiales</taxon>
        <taxon>Beijerinckiaceae</taxon>
        <taxon>Beijerinckia</taxon>
    </lineage>
</organism>
<dbReference type="KEGG" id="bid:Bind_1882"/>
<accession>B2IEA8</accession>
<dbReference type="CDD" id="cd00082">
    <property type="entry name" value="HisKA"/>
    <property type="match status" value="1"/>
</dbReference>
<dbReference type="EMBL" id="CP001016">
    <property type="protein sequence ID" value="ACB95506.1"/>
    <property type="molecule type" value="Genomic_DNA"/>
</dbReference>
<dbReference type="GO" id="GO:0000155">
    <property type="term" value="F:phosphorelay sensor kinase activity"/>
    <property type="evidence" value="ECO:0007669"/>
    <property type="project" value="InterPro"/>
</dbReference>
<evidence type="ECO:0000256" key="3">
    <source>
        <dbReference type="ARBA" id="ARBA00022553"/>
    </source>
</evidence>
<dbReference type="InterPro" id="IPR035965">
    <property type="entry name" value="PAS-like_dom_sf"/>
</dbReference>
<dbReference type="InterPro" id="IPR005330">
    <property type="entry name" value="MHYT_dom"/>
</dbReference>
<feature type="coiled-coil region" evidence="5">
    <location>
        <begin position="368"/>
        <end position="420"/>
    </location>
</feature>
<evidence type="ECO:0000259" key="6">
    <source>
        <dbReference type="PROSITE" id="PS50109"/>
    </source>
</evidence>
<reference evidence="9 10" key="2">
    <citation type="journal article" date="2010" name="J. Bacteriol.">
        <title>Complete genome sequence of Beijerinckia indica subsp. indica.</title>
        <authorList>
            <person name="Tamas I."/>
            <person name="Dedysh S.N."/>
            <person name="Liesack W."/>
            <person name="Stott M.B."/>
            <person name="Alam M."/>
            <person name="Murrell J.C."/>
            <person name="Dunfield P.F."/>
        </authorList>
    </citation>
    <scope>NUCLEOTIDE SEQUENCE [LARGE SCALE GENOMIC DNA]</scope>
    <source>
        <strain evidence="10">ATCC 9039 / DSM 1715 / NCIMB 8712</strain>
    </source>
</reference>
<feature type="transmembrane region" description="Helical" evidence="4">
    <location>
        <begin position="142"/>
        <end position="161"/>
    </location>
</feature>
<evidence type="ECO:0000313" key="9">
    <source>
        <dbReference type="EMBL" id="ACB95506.1"/>
    </source>
</evidence>
<dbReference type="InterPro" id="IPR036097">
    <property type="entry name" value="HisK_dim/P_sf"/>
</dbReference>
<evidence type="ECO:0000313" key="10">
    <source>
        <dbReference type="Proteomes" id="UP000001695"/>
    </source>
</evidence>
<dbReference type="Gene3D" id="3.30.450.20">
    <property type="entry name" value="PAS domain"/>
    <property type="match status" value="1"/>
</dbReference>
<feature type="domain" description="PAC" evidence="7">
    <location>
        <begin position="325"/>
        <end position="377"/>
    </location>
</feature>
<keyword evidence="4" id="KW-1133">Transmembrane helix</keyword>
<dbReference type="Gene3D" id="2.10.70.100">
    <property type="match status" value="1"/>
</dbReference>
<dbReference type="HOGENOM" id="CLU_520587_0_0_5"/>
<dbReference type="RefSeq" id="WP_012384863.1">
    <property type="nucleotide sequence ID" value="NC_010581.1"/>
</dbReference>
<dbReference type="Gene3D" id="1.10.287.130">
    <property type="match status" value="1"/>
</dbReference>
<evidence type="ECO:0000256" key="4">
    <source>
        <dbReference type="PROSITE-ProRule" id="PRU00244"/>
    </source>
</evidence>
<reference evidence="10" key="1">
    <citation type="submission" date="2008-03" db="EMBL/GenBank/DDBJ databases">
        <title>Complete sequence of chromosome of Beijerinckia indica subsp. indica ATCC 9039.</title>
        <authorList>
            <consortium name="US DOE Joint Genome Institute"/>
            <person name="Copeland A."/>
            <person name="Lucas S."/>
            <person name="Lapidus A."/>
            <person name="Glavina del Rio T."/>
            <person name="Dalin E."/>
            <person name="Tice H."/>
            <person name="Bruce D."/>
            <person name="Goodwin L."/>
            <person name="Pitluck S."/>
            <person name="LaButti K."/>
            <person name="Schmutz J."/>
            <person name="Larimer F."/>
            <person name="Land M."/>
            <person name="Hauser L."/>
            <person name="Kyrpides N."/>
            <person name="Mikhailova N."/>
            <person name="Dunfield P.F."/>
            <person name="Dedysh S.N."/>
            <person name="Liesack W."/>
            <person name="Saw J.H."/>
            <person name="Alam M."/>
            <person name="Chen Y."/>
            <person name="Murrell J.C."/>
            <person name="Richardson P."/>
        </authorList>
    </citation>
    <scope>NUCLEOTIDE SEQUENCE [LARGE SCALE GENOMIC DNA]</scope>
    <source>
        <strain evidence="10">ATCC 9039 / DSM 1715 / NCIMB 8712</strain>
    </source>
</reference>
<dbReference type="SMART" id="SM00388">
    <property type="entry name" value="HisKA"/>
    <property type="match status" value="1"/>
</dbReference>
<feature type="transmembrane region" description="Helical" evidence="4">
    <location>
        <begin position="209"/>
        <end position="228"/>
    </location>
</feature>
<dbReference type="Pfam" id="PF03707">
    <property type="entry name" value="MHYT"/>
    <property type="match status" value="2"/>
</dbReference>
<dbReference type="PROSITE" id="PS50924">
    <property type="entry name" value="MHYT"/>
    <property type="match status" value="1"/>
</dbReference>
<keyword evidence="4" id="KW-0812">Transmembrane</keyword>